<dbReference type="EMBL" id="AAEW02000005">
    <property type="protein sequence ID" value="EAT16296.1"/>
    <property type="molecule type" value="Genomic_DNA"/>
</dbReference>
<keyword evidence="1" id="KW-1133">Transmembrane helix</keyword>
<sequence length="174" mass="20217">MNSEQTEKYTACERCGKKILEKCAIEDSGKVLCGDCVVLNTDKEVKHAEKIVKQQRKEEYQLEHKRIIKKQRQRAAYVFVTCLAIFGCVQIFNYMNRPEPVKSVHIDLKKNQETMRSLIVFAIDSYQTDHKGAAPDSLEMLIPNYISEKLQPFLDNFTYKRNGNTTFTIEDKNE</sequence>
<dbReference type="OrthoDB" id="9807874at2"/>
<name>Q1K1U2_DESA6</name>
<proteinExistence type="predicted"/>
<evidence type="ECO:0000256" key="1">
    <source>
        <dbReference type="SAM" id="Phobius"/>
    </source>
</evidence>
<dbReference type="AlphaFoldDB" id="Q1K1U2"/>
<keyword evidence="1" id="KW-0472">Membrane</keyword>
<evidence type="ECO:0000313" key="3">
    <source>
        <dbReference type="Proteomes" id="UP000005695"/>
    </source>
</evidence>
<accession>Q1K1U2</accession>
<keyword evidence="3" id="KW-1185">Reference proteome</keyword>
<feature type="transmembrane region" description="Helical" evidence="1">
    <location>
        <begin position="75"/>
        <end position="95"/>
    </location>
</feature>
<gene>
    <name evidence="2" type="ORF">Dace_1760</name>
</gene>
<dbReference type="RefSeq" id="WP_005998835.1">
    <property type="nucleotide sequence ID" value="NZ_AAEW02000005.1"/>
</dbReference>
<evidence type="ECO:0000313" key="2">
    <source>
        <dbReference type="EMBL" id="EAT16296.1"/>
    </source>
</evidence>
<keyword evidence="1" id="KW-0812">Transmembrane</keyword>
<organism evidence="2 3">
    <name type="scientific">Desulfuromonas acetoxidans (strain DSM 684 / 11070)</name>
    <dbReference type="NCBI Taxonomy" id="281689"/>
    <lineage>
        <taxon>Bacteria</taxon>
        <taxon>Pseudomonadati</taxon>
        <taxon>Thermodesulfobacteriota</taxon>
        <taxon>Desulfuromonadia</taxon>
        <taxon>Desulfuromonadales</taxon>
        <taxon>Desulfuromonadaceae</taxon>
        <taxon>Desulfuromonas</taxon>
    </lineage>
</organism>
<reference evidence="2" key="1">
    <citation type="submission" date="2006-05" db="EMBL/GenBank/DDBJ databases">
        <title>Annotation of the draft genome assembly of Desulfuromonas acetoxidans DSM 684.</title>
        <authorList>
            <consortium name="US DOE Joint Genome Institute (JGI-ORNL)"/>
            <person name="Larimer F."/>
            <person name="Land M."/>
            <person name="Hauser L."/>
        </authorList>
    </citation>
    <scope>NUCLEOTIDE SEQUENCE [LARGE SCALE GENOMIC DNA]</scope>
    <source>
        <strain evidence="2">DSM 684</strain>
    </source>
</reference>
<protein>
    <submittedName>
        <fullName evidence="2">Uncharacterized protein</fullName>
    </submittedName>
</protein>
<dbReference type="Proteomes" id="UP000005695">
    <property type="component" value="Unassembled WGS sequence"/>
</dbReference>
<comment type="caution">
    <text evidence="2">The sequence shown here is derived from an EMBL/GenBank/DDBJ whole genome shotgun (WGS) entry which is preliminary data.</text>
</comment>
<reference evidence="2" key="2">
    <citation type="submission" date="2006-05" db="EMBL/GenBank/DDBJ databases">
        <title>Sequencing of the draft genome and assembly of Desulfuromonas acetoxidans DSM 684.</title>
        <authorList>
            <consortium name="US DOE Joint Genome Institute (JGI-PGF)"/>
            <person name="Copeland A."/>
            <person name="Lucas S."/>
            <person name="Lapidus A."/>
            <person name="Barry K."/>
            <person name="Detter J.C."/>
            <person name="Glavina del Rio T."/>
            <person name="Hammon N."/>
            <person name="Israni S."/>
            <person name="Dalin E."/>
            <person name="Tice H."/>
            <person name="Bruce D."/>
            <person name="Pitluck S."/>
            <person name="Richardson P."/>
        </authorList>
    </citation>
    <scope>NUCLEOTIDE SEQUENCE [LARGE SCALE GENOMIC DNA]</scope>
    <source>
        <strain evidence="2">DSM 684</strain>
    </source>
</reference>